<gene>
    <name evidence="2" type="ORF">E2C01_092352</name>
</gene>
<organism evidence="2 3">
    <name type="scientific">Portunus trituberculatus</name>
    <name type="common">Swimming crab</name>
    <name type="synonym">Neptunus trituberculatus</name>
    <dbReference type="NCBI Taxonomy" id="210409"/>
    <lineage>
        <taxon>Eukaryota</taxon>
        <taxon>Metazoa</taxon>
        <taxon>Ecdysozoa</taxon>
        <taxon>Arthropoda</taxon>
        <taxon>Crustacea</taxon>
        <taxon>Multicrustacea</taxon>
        <taxon>Malacostraca</taxon>
        <taxon>Eumalacostraca</taxon>
        <taxon>Eucarida</taxon>
        <taxon>Decapoda</taxon>
        <taxon>Pleocyemata</taxon>
        <taxon>Brachyura</taxon>
        <taxon>Eubrachyura</taxon>
        <taxon>Portunoidea</taxon>
        <taxon>Portunidae</taxon>
        <taxon>Portuninae</taxon>
        <taxon>Portunus</taxon>
    </lineage>
</organism>
<evidence type="ECO:0000313" key="3">
    <source>
        <dbReference type="Proteomes" id="UP000324222"/>
    </source>
</evidence>
<comment type="caution">
    <text evidence="2">The sequence shown here is derived from an EMBL/GenBank/DDBJ whole genome shotgun (WGS) entry which is preliminary data.</text>
</comment>
<dbReference type="EMBL" id="VSRR010108469">
    <property type="protein sequence ID" value="MPC97063.1"/>
    <property type="molecule type" value="Genomic_DNA"/>
</dbReference>
<sequence length="93" mass="10219">MKQHPPTYPPRHPQPPTPRHTCTATLTCGSSVGVHGQEFEVVCGSTQIAAPSLGRRPLRVSGRETGRQGDSLKFTPYTPSQVCIGRRVPCRRR</sequence>
<evidence type="ECO:0000256" key="1">
    <source>
        <dbReference type="SAM" id="MobiDB-lite"/>
    </source>
</evidence>
<dbReference type="Proteomes" id="UP000324222">
    <property type="component" value="Unassembled WGS sequence"/>
</dbReference>
<keyword evidence="3" id="KW-1185">Reference proteome</keyword>
<feature type="compositionally biased region" description="Pro residues" evidence="1">
    <location>
        <begin position="1"/>
        <end position="18"/>
    </location>
</feature>
<accession>A0A5B7JRH9</accession>
<evidence type="ECO:0000313" key="2">
    <source>
        <dbReference type="EMBL" id="MPC97063.1"/>
    </source>
</evidence>
<feature type="region of interest" description="Disordered" evidence="1">
    <location>
        <begin position="1"/>
        <end position="21"/>
    </location>
</feature>
<protein>
    <submittedName>
        <fullName evidence="2">Uncharacterized protein</fullName>
    </submittedName>
</protein>
<dbReference type="AlphaFoldDB" id="A0A5B7JRH9"/>
<proteinExistence type="predicted"/>
<reference evidence="2 3" key="1">
    <citation type="submission" date="2019-05" db="EMBL/GenBank/DDBJ databases">
        <title>Another draft genome of Portunus trituberculatus and its Hox gene families provides insights of decapod evolution.</title>
        <authorList>
            <person name="Jeong J.-H."/>
            <person name="Song I."/>
            <person name="Kim S."/>
            <person name="Choi T."/>
            <person name="Kim D."/>
            <person name="Ryu S."/>
            <person name="Kim W."/>
        </authorList>
    </citation>
    <scope>NUCLEOTIDE SEQUENCE [LARGE SCALE GENOMIC DNA]</scope>
    <source>
        <tissue evidence="2">Muscle</tissue>
    </source>
</reference>
<name>A0A5B7JRH9_PORTR</name>